<proteinExistence type="predicted"/>
<accession>W1J4N7</accession>
<evidence type="ECO:0000313" key="2">
    <source>
        <dbReference type="Proteomes" id="UP000019202"/>
    </source>
</evidence>
<protein>
    <submittedName>
        <fullName evidence="1">Uncharacterized protein</fullName>
    </submittedName>
</protein>
<dbReference type="AlphaFoldDB" id="W1J4N7"/>
<sequence>MNRNRLSRTAYDKRYTLDAQQSFGVTTHQVNEECYHNG</sequence>
<comment type="caution">
    <text evidence="1">The sequence shown here is derived from an EMBL/GenBank/DDBJ whole genome shotgun (WGS) entry which is preliminary data.</text>
</comment>
<gene>
    <name evidence="1" type="ORF">XSR1_60065</name>
</gene>
<reference evidence="1" key="1">
    <citation type="submission" date="2013-11" db="EMBL/GenBank/DDBJ databases">
        <title>Draft genome sequence and annotation of the entomopathogenic bacteria, Xenorhabdus cabanillasi strain JM26 and Xenorhabdus szentirmai strain DSM 16338.</title>
        <authorList>
            <person name="Gualtieri M."/>
            <person name="Ogier J.C."/>
            <person name="Pages S."/>
            <person name="Givaudan A."/>
            <person name="Gaudriault S."/>
        </authorList>
    </citation>
    <scope>NUCLEOTIDE SEQUENCE [LARGE SCALE GENOMIC DNA]</scope>
    <source>
        <strain evidence="1">DSM 16338</strain>
    </source>
</reference>
<dbReference type="Proteomes" id="UP000019202">
    <property type="component" value="Unassembled WGS sequence"/>
</dbReference>
<keyword evidence="2" id="KW-1185">Reference proteome</keyword>
<dbReference type="EMBL" id="CBXF010000121">
    <property type="protein sequence ID" value="CDL85018.1"/>
    <property type="molecule type" value="Genomic_DNA"/>
</dbReference>
<evidence type="ECO:0000313" key="1">
    <source>
        <dbReference type="EMBL" id="CDL85018.1"/>
    </source>
</evidence>
<name>W1J4N7_9GAMM</name>
<organism evidence="1 2">
    <name type="scientific">Xenorhabdus szentirmaii DSM 16338</name>
    <dbReference type="NCBI Taxonomy" id="1427518"/>
    <lineage>
        <taxon>Bacteria</taxon>
        <taxon>Pseudomonadati</taxon>
        <taxon>Pseudomonadota</taxon>
        <taxon>Gammaproteobacteria</taxon>
        <taxon>Enterobacterales</taxon>
        <taxon>Morganellaceae</taxon>
        <taxon>Xenorhabdus</taxon>
    </lineage>
</organism>